<dbReference type="GO" id="GO:0030008">
    <property type="term" value="C:TRAPP complex"/>
    <property type="evidence" value="ECO:0007669"/>
    <property type="project" value="UniProtKB-UniRule"/>
</dbReference>
<dbReference type="SMART" id="SM01399">
    <property type="entry name" value="Sybindin"/>
    <property type="match status" value="1"/>
</dbReference>
<evidence type="ECO:0000256" key="6">
    <source>
        <dbReference type="RuleBase" id="RU366065"/>
    </source>
</evidence>
<keyword evidence="16" id="KW-1185">Reference proteome</keyword>
<reference evidence="10" key="1">
    <citation type="submission" date="2023-06" db="EMBL/GenBank/DDBJ databases">
        <authorList>
            <person name="Kurt Z."/>
        </authorList>
    </citation>
    <scope>NUCLEOTIDE SEQUENCE</scope>
</reference>
<dbReference type="InterPro" id="IPR011012">
    <property type="entry name" value="Longin-like_dom_sf"/>
</dbReference>
<dbReference type="EMBL" id="CAXDID020000070">
    <property type="protein sequence ID" value="CAL6014337.1"/>
    <property type="molecule type" value="Genomic_DNA"/>
</dbReference>
<dbReference type="Pfam" id="PF04099">
    <property type="entry name" value="Sybindin"/>
    <property type="match status" value="1"/>
</dbReference>
<dbReference type="EMBL" id="CAXDID020000331">
    <property type="protein sequence ID" value="CAL6077863.1"/>
    <property type="molecule type" value="Genomic_DNA"/>
</dbReference>
<evidence type="ECO:0000313" key="16">
    <source>
        <dbReference type="Proteomes" id="UP001642409"/>
    </source>
</evidence>
<dbReference type="SUPFAM" id="SSF64356">
    <property type="entry name" value="SNARE-like"/>
    <property type="match status" value="1"/>
</dbReference>
<organism evidence="10">
    <name type="scientific">Hexamita inflata</name>
    <dbReference type="NCBI Taxonomy" id="28002"/>
    <lineage>
        <taxon>Eukaryota</taxon>
        <taxon>Metamonada</taxon>
        <taxon>Diplomonadida</taxon>
        <taxon>Hexamitidae</taxon>
        <taxon>Hexamitinae</taxon>
        <taxon>Hexamita</taxon>
    </lineage>
</organism>
<comment type="similarity">
    <text evidence="5">Belongs to the TRAPP small subunits family. BET5 subfamily.</text>
</comment>
<keyword evidence="2 6" id="KW-0256">Endoplasmic reticulum</keyword>
<dbReference type="Gene3D" id="3.30.450.70">
    <property type="match status" value="1"/>
</dbReference>
<protein>
    <recommendedName>
        <fullName evidence="6">Trafficking protein particle complex subunit</fullName>
    </recommendedName>
</protein>
<dbReference type="EMBL" id="CATOUU010000424">
    <property type="protein sequence ID" value="CAI9928903.1"/>
    <property type="molecule type" value="Genomic_DNA"/>
</dbReference>
<dbReference type="Proteomes" id="UP001642409">
    <property type="component" value="Unassembled WGS sequence"/>
</dbReference>
<proteinExistence type="inferred from homology"/>
<evidence type="ECO:0000256" key="5">
    <source>
        <dbReference type="ARBA" id="ARBA00038167"/>
    </source>
</evidence>
<keyword evidence="4 6" id="KW-0333">Golgi apparatus</keyword>
<accession>A0AA86PX42</accession>
<evidence type="ECO:0000313" key="9">
    <source>
        <dbReference type="EMBL" id="CAI9938709.1"/>
    </source>
</evidence>
<evidence type="ECO:0000313" key="14">
    <source>
        <dbReference type="EMBL" id="CAL6073459.1"/>
    </source>
</evidence>
<dbReference type="EMBL" id="CATOUU010000656">
    <property type="protein sequence ID" value="CAI9938709.1"/>
    <property type="molecule type" value="Genomic_DNA"/>
</dbReference>
<dbReference type="EMBL" id="CAXDID020000301">
    <property type="protein sequence ID" value="CAL6073459.1"/>
    <property type="molecule type" value="Genomic_DNA"/>
</dbReference>
<dbReference type="PANTHER" id="PTHR23249:SF16">
    <property type="entry name" value="TRAFFICKING PROTEIN PARTICLE COMPLEX SUBUNIT 1"/>
    <property type="match status" value="1"/>
</dbReference>
<evidence type="ECO:0000313" key="15">
    <source>
        <dbReference type="EMBL" id="CAL6077863.1"/>
    </source>
</evidence>
<evidence type="ECO:0000313" key="7">
    <source>
        <dbReference type="EMBL" id="CAI9915400.1"/>
    </source>
</evidence>
<evidence type="ECO:0000313" key="8">
    <source>
        <dbReference type="EMBL" id="CAI9928903.1"/>
    </source>
</evidence>
<dbReference type="GO" id="GO:0006888">
    <property type="term" value="P:endoplasmic reticulum to Golgi vesicle-mediated transport"/>
    <property type="evidence" value="ECO:0007669"/>
    <property type="project" value="UniProtKB-UniRule"/>
</dbReference>
<dbReference type="EMBL" id="CATOUU010000709">
    <property type="protein sequence ID" value="CAI9942890.1"/>
    <property type="molecule type" value="Genomic_DNA"/>
</dbReference>
<keyword evidence="3 6" id="KW-0931">ER-Golgi transport</keyword>
<comment type="subunit">
    <text evidence="6">Part of the multisubunit transport protein particle (TRAPP) complex.</text>
</comment>
<evidence type="ECO:0000256" key="1">
    <source>
        <dbReference type="ARBA" id="ARBA00022448"/>
    </source>
</evidence>
<dbReference type="InterPro" id="IPR007233">
    <property type="entry name" value="TRAPPC"/>
</dbReference>
<dbReference type="EMBL" id="CAXDID020000275">
    <property type="protein sequence ID" value="CAL6068853.1"/>
    <property type="molecule type" value="Genomic_DNA"/>
</dbReference>
<evidence type="ECO:0000313" key="12">
    <source>
        <dbReference type="EMBL" id="CAL6014337.1"/>
    </source>
</evidence>
<evidence type="ECO:0000313" key="10">
    <source>
        <dbReference type="EMBL" id="CAI9942890.1"/>
    </source>
</evidence>
<comment type="caution">
    <text evidence="10">The sequence shown here is derived from an EMBL/GenBank/DDBJ whole genome shotgun (WGS) entry which is preliminary data.</text>
</comment>
<evidence type="ECO:0000313" key="11">
    <source>
        <dbReference type="EMBL" id="CAL6004339.1"/>
    </source>
</evidence>
<comment type="subcellular location">
    <subcellularLocation>
        <location evidence="6">Endoplasmic reticulum</location>
    </subcellularLocation>
    <subcellularLocation>
        <location evidence="6">Golgi apparatus</location>
        <location evidence="6">cis-Golgi network</location>
    </subcellularLocation>
</comment>
<evidence type="ECO:0000313" key="13">
    <source>
        <dbReference type="EMBL" id="CAL6068853.1"/>
    </source>
</evidence>
<sequence length="128" mass="15138">MPIHQFYIIDKNGQIMFFKPLTQQANQEQDSFVPALLWQLKQTVTRFNNSQLNSYETTEYSCHSFETPTGYMFVALADSGYRSLQDDLKLFYQNVFVQFCLNDFDWDPALGKFGEDFVKGVQKFWDER</sequence>
<dbReference type="PANTHER" id="PTHR23249">
    <property type="entry name" value="TRAFFICKING PROTEIN PARTICLE COMPLEX SUBUNIT"/>
    <property type="match status" value="1"/>
</dbReference>
<reference evidence="11 16" key="2">
    <citation type="submission" date="2024-07" db="EMBL/GenBank/DDBJ databases">
        <authorList>
            <person name="Akdeniz Z."/>
        </authorList>
    </citation>
    <scope>NUCLEOTIDE SEQUENCE [LARGE SCALE GENOMIC DNA]</scope>
</reference>
<evidence type="ECO:0000256" key="4">
    <source>
        <dbReference type="ARBA" id="ARBA00023034"/>
    </source>
</evidence>
<evidence type="ECO:0000256" key="2">
    <source>
        <dbReference type="ARBA" id="ARBA00022824"/>
    </source>
</evidence>
<dbReference type="EMBL" id="CATOUU010000074">
    <property type="protein sequence ID" value="CAI9915400.1"/>
    <property type="molecule type" value="Genomic_DNA"/>
</dbReference>
<dbReference type="GO" id="GO:0005783">
    <property type="term" value="C:endoplasmic reticulum"/>
    <property type="evidence" value="ECO:0007669"/>
    <property type="project" value="UniProtKB-SubCell"/>
</dbReference>
<dbReference type="EMBL" id="CAXDID020000049">
    <property type="protein sequence ID" value="CAL6004339.1"/>
    <property type="molecule type" value="Genomic_DNA"/>
</dbReference>
<dbReference type="AlphaFoldDB" id="A0AA86PX42"/>
<name>A0AA86PX42_9EUKA</name>
<dbReference type="GO" id="GO:0005794">
    <property type="term" value="C:Golgi apparatus"/>
    <property type="evidence" value="ECO:0007669"/>
    <property type="project" value="UniProtKB-SubCell"/>
</dbReference>
<evidence type="ECO:0000256" key="3">
    <source>
        <dbReference type="ARBA" id="ARBA00022892"/>
    </source>
</evidence>
<keyword evidence="1 6" id="KW-0813">Transport</keyword>
<gene>
    <name evidence="8" type="ORF">HINF_LOCUS16548</name>
    <name evidence="11" type="ORF">HINF_LOCUS18832</name>
    <name evidence="12" type="ORF">HINF_LOCUS24224</name>
    <name evidence="9" type="ORF">HINF_LOCUS26354</name>
    <name evidence="7" type="ORF">HINF_LOCUS3045</name>
    <name evidence="10" type="ORF">HINF_LOCUS30535</name>
    <name evidence="13" type="ORF">HINF_LOCUS53699</name>
    <name evidence="14" type="ORF">HINF_LOCUS56111</name>
    <name evidence="15" type="ORF">HINF_LOCUS58626</name>
</gene>